<dbReference type="NCBIfam" id="TIGR01256">
    <property type="entry name" value="modA"/>
    <property type="match status" value="1"/>
</dbReference>
<accession>A0ABV7TGQ6</accession>
<evidence type="ECO:0000256" key="4">
    <source>
        <dbReference type="SAM" id="SignalP"/>
    </source>
</evidence>
<dbReference type="RefSeq" id="WP_386735762.1">
    <property type="nucleotide sequence ID" value="NZ_JBHRXI010000010.1"/>
</dbReference>
<proteinExistence type="inferred from homology"/>
<dbReference type="InterPro" id="IPR050682">
    <property type="entry name" value="ModA/WtpA"/>
</dbReference>
<feature type="signal peptide" evidence="4">
    <location>
        <begin position="1"/>
        <end position="23"/>
    </location>
</feature>
<evidence type="ECO:0000256" key="2">
    <source>
        <dbReference type="ARBA" id="ARBA00022723"/>
    </source>
</evidence>
<keyword evidence="2" id="KW-0479">Metal-binding</keyword>
<name>A0ABV7TGQ6_9RHOB</name>
<reference evidence="6" key="1">
    <citation type="journal article" date="2019" name="Int. J. Syst. Evol. Microbiol.">
        <title>The Global Catalogue of Microorganisms (GCM) 10K type strain sequencing project: providing services to taxonomists for standard genome sequencing and annotation.</title>
        <authorList>
            <consortium name="The Broad Institute Genomics Platform"/>
            <consortium name="The Broad Institute Genome Sequencing Center for Infectious Disease"/>
            <person name="Wu L."/>
            <person name="Ma J."/>
        </authorList>
    </citation>
    <scope>NUCLEOTIDE SEQUENCE [LARGE SCALE GENOMIC DNA]</scope>
    <source>
        <strain evidence="6">KCTC 42911</strain>
    </source>
</reference>
<comment type="caution">
    <text evidence="5">The sequence shown here is derived from an EMBL/GenBank/DDBJ whole genome shotgun (WGS) entry which is preliminary data.</text>
</comment>
<comment type="similarity">
    <text evidence="1">Belongs to the bacterial solute-binding protein ModA family.</text>
</comment>
<evidence type="ECO:0000256" key="1">
    <source>
        <dbReference type="ARBA" id="ARBA00009175"/>
    </source>
</evidence>
<evidence type="ECO:0000313" key="6">
    <source>
        <dbReference type="Proteomes" id="UP001595629"/>
    </source>
</evidence>
<evidence type="ECO:0000256" key="3">
    <source>
        <dbReference type="ARBA" id="ARBA00022729"/>
    </source>
</evidence>
<organism evidence="5 6">
    <name type="scientific">Lutimaribacter marinistellae</name>
    <dbReference type="NCBI Taxonomy" id="1820329"/>
    <lineage>
        <taxon>Bacteria</taxon>
        <taxon>Pseudomonadati</taxon>
        <taxon>Pseudomonadota</taxon>
        <taxon>Alphaproteobacteria</taxon>
        <taxon>Rhodobacterales</taxon>
        <taxon>Roseobacteraceae</taxon>
        <taxon>Lutimaribacter</taxon>
    </lineage>
</organism>
<dbReference type="Pfam" id="PF13531">
    <property type="entry name" value="SBP_bac_11"/>
    <property type="match status" value="1"/>
</dbReference>
<gene>
    <name evidence="5" type="primary">modA</name>
    <name evidence="5" type="ORF">ACFORG_12085</name>
</gene>
<sequence length="258" mass="26767">MQTLVSIFLFFALAFGMVQPARADDLTVFAAASLRNALAEAAASFTAETGTNVTVSAAGSSTLARQIEMGAPADVFVSANPGWMDRLEERGRLVAGTRRDLLGNRLVLIGNGASPSSLGPDLDLAAALGSDGRLAMALVDAVPAGIYGKAALTRLGQWENVSARVAQTDNVRAALALVAVGAAPLGIVYATDAQAEPRVSVLYRFAEDMHPPIIYPAAAIAGANEDRARAFLDHLHGDAARAVFLEHGFAPLTDTPDG</sequence>
<evidence type="ECO:0000313" key="5">
    <source>
        <dbReference type="EMBL" id="MFC3614505.1"/>
    </source>
</evidence>
<dbReference type="Gene3D" id="3.40.190.10">
    <property type="entry name" value="Periplasmic binding protein-like II"/>
    <property type="match status" value="2"/>
</dbReference>
<dbReference type="Proteomes" id="UP001595629">
    <property type="component" value="Unassembled WGS sequence"/>
</dbReference>
<protein>
    <submittedName>
        <fullName evidence="5">Molybdate ABC transporter substrate-binding protein</fullName>
    </submittedName>
</protein>
<feature type="chain" id="PRO_5047538945" evidence="4">
    <location>
        <begin position="24"/>
        <end position="258"/>
    </location>
</feature>
<dbReference type="InterPro" id="IPR005950">
    <property type="entry name" value="ModA"/>
</dbReference>
<dbReference type="PIRSF" id="PIRSF004846">
    <property type="entry name" value="ModA"/>
    <property type="match status" value="1"/>
</dbReference>
<dbReference type="PANTHER" id="PTHR30632">
    <property type="entry name" value="MOLYBDATE-BINDING PERIPLASMIC PROTEIN"/>
    <property type="match status" value="1"/>
</dbReference>
<dbReference type="SUPFAM" id="SSF53850">
    <property type="entry name" value="Periplasmic binding protein-like II"/>
    <property type="match status" value="1"/>
</dbReference>
<dbReference type="PANTHER" id="PTHR30632:SF17">
    <property type="entry name" value="MOLYBDATE-BINDING PROTEIN MODA"/>
    <property type="match status" value="1"/>
</dbReference>
<dbReference type="EMBL" id="JBHRXI010000010">
    <property type="protein sequence ID" value="MFC3614505.1"/>
    <property type="molecule type" value="Genomic_DNA"/>
</dbReference>
<keyword evidence="3 4" id="KW-0732">Signal</keyword>
<keyword evidence="6" id="KW-1185">Reference proteome</keyword>